<protein>
    <submittedName>
        <fullName evidence="2">Uncharacterized protein</fullName>
    </submittedName>
</protein>
<organism evidence="2 3">
    <name type="scientific">Mycena albidolilacea</name>
    <dbReference type="NCBI Taxonomy" id="1033008"/>
    <lineage>
        <taxon>Eukaryota</taxon>
        <taxon>Fungi</taxon>
        <taxon>Dikarya</taxon>
        <taxon>Basidiomycota</taxon>
        <taxon>Agaricomycotina</taxon>
        <taxon>Agaricomycetes</taxon>
        <taxon>Agaricomycetidae</taxon>
        <taxon>Agaricales</taxon>
        <taxon>Marasmiineae</taxon>
        <taxon>Mycenaceae</taxon>
        <taxon>Mycena</taxon>
    </lineage>
</organism>
<evidence type="ECO:0000313" key="3">
    <source>
        <dbReference type="Proteomes" id="UP001218218"/>
    </source>
</evidence>
<feature type="transmembrane region" description="Helical" evidence="1">
    <location>
        <begin position="126"/>
        <end position="152"/>
    </location>
</feature>
<reference evidence="2" key="1">
    <citation type="submission" date="2023-03" db="EMBL/GenBank/DDBJ databases">
        <title>Massive genome expansion in bonnet fungi (Mycena s.s.) driven by repeated elements and novel gene families across ecological guilds.</title>
        <authorList>
            <consortium name="Lawrence Berkeley National Laboratory"/>
            <person name="Harder C.B."/>
            <person name="Miyauchi S."/>
            <person name="Viragh M."/>
            <person name="Kuo A."/>
            <person name="Thoen E."/>
            <person name="Andreopoulos B."/>
            <person name="Lu D."/>
            <person name="Skrede I."/>
            <person name="Drula E."/>
            <person name="Henrissat B."/>
            <person name="Morin E."/>
            <person name="Kohler A."/>
            <person name="Barry K."/>
            <person name="LaButti K."/>
            <person name="Morin E."/>
            <person name="Salamov A."/>
            <person name="Lipzen A."/>
            <person name="Mereny Z."/>
            <person name="Hegedus B."/>
            <person name="Baldrian P."/>
            <person name="Stursova M."/>
            <person name="Weitz H."/>
            <person name="Taylor A."/>
            <person name="Grigoriev I.V."/>
            <person name="Nagy L.G."/>
            <person name="Martin F."/>
            <person name="Kauserud H."/>
        </authorList>
    </citation>
    <scope>NUCLEOTIDE SEQUENCE</scope>
    <source>
        <strain evidence="2">CBHHK002</strain>
    </source>
</reference>
<dbReference type="Proteomes" id="UP001218218">
    <property type="component" value="Unassembled WGS sequence"/>
</dbReference>
<gene>
    <name evidence="2" type="ORF">DFH08DRAFT_833902</name>
</gene>
<proteinExistence type="predicted"/>
<feature type="transmembrane region" description="Helical" evidence="1">
    <location>
        <begin position="95"/>
        <end position="119"/>
    </location>
</feature>
<evidence type="ECO:0000256" key="1">
    <source>
        <dbReference type="SAM" id="Phobius"/>
    </source>
</evidence>
<keyword evidence="1" id="KW-0472">Membrane</keyword>
<keyword evidence="1" id="KW-0812">Transmembrane</keyword>
<sequence length="210" mass="23160">MGSRTVLQQLSDTQWLLQSCLKLQWAWMILIVSQETIIEATLCICVFAMYSLNKLVLTCLMGVTCIVAGLGLWAIVGYGKRSELLVVSGLSGCHATLVCDILVFALTSCILVLYAGLLLHADPQVMCFGIIVLATPANILTFYVSLLFYLLPCYRSDLITSLSVTLFCQLMLNLYQAGGLRMDTAELNIIDLESIQFVVLTTVMTVDERL</sequence>
<dbReference type="AlphaFoldDB" id="A0AAD7AQZ9"/>
<comment type="caution">
    <text evidence="2">The sequence shown here is derived from an EMBL/GenBank/DDBJ whole genome shotgun (WGS) entry which is preliminary data.</text>
</comment>
<feature type="transmembrane region" description="Helical" evidence="1">
    <location>
        <begin position="55"/>
        <end position="75"/>
    </location>
</feature>
<feature type="transmembrane region" description="Helical" evidence="1">
    <location>
        <begin position="158"/>
        <end position="175"/>
    </location>
</feature>
<evidence type="ECO:0000313" key="2">
    <source>
        <dbReference type="EMBL" id="KAJ7366286.1"/>
    </source>
</evidence>
<name>A0AAD7AQZ9_9AGAR</name>
<feature type="transmembrane region" description="Helical" evidence="1">
    <location>
        <begin position="25"/>
        <end position="48"/>
    </location>
</feature>
<dbReference type="EMBL" id="JARIHO010000002">
    <property type="protein sequence ID" value="KAJ7366286.1"/>
    <property type="molecule type" value="Genomic_DNA"/>
</dbReference>
<keyword evidence="1" id="KW-1133">Transmembrane helix</keyword>
<keyword evidence="3" id="KW-1185">Reference proteome</keyword>
<accession>A0AAD7AQZ9</accession>